<evidence type="ECO:0008006" key="4">
    <source>
        <dbReference type="Google" id="ProtNLM"/>
    </source>
</evidence>
<keyword evidence="3" id="KW-1185">Reference proteome</keyword>
<evidence type="ECO:0000313" key="3">
    <source>
        <dbReference type="Proteomes" id="UP000442535"/>
    </source>
</evidence>
<dbReference type="AlphaFoldDB" id="A0A7K0K325"/>
<feature type="signal peptide" evidence="1">
    <location>
        <begin position="1"/>
        <end position="21"/>
    </location>
</feature>
<proteinExistence type="predicted"/>
<comment type="caution">
    <text evidence="2">The sequence shown here is derived from an EMBL/GenBank/DDBJ whole genome shotgun (WGS) entry which is preliminary data.</text>
</comment>
<dbReference type="PROSITE" id="PS51257">
    <property type="entry name" value="PROKAR_LIPOPROTEIN"/>
    <property type="match status" value="1"/>
</dbReference>
<protein>
    <recommendedName>
        <fullName evidence="4">DUF5642 domain-containing protein</fullName>
    </recommendedName>
</protein>
<gene>
    <name evidence="2" type="ORF">FYJ63_06135</name>
</gene>
<name>A0A7K0K325_9ACTO</name>
<evidence type="ECO:0000256" key="1">
    <source>
        <dbReference type="SAM" id="SignalP"/>
    </source>
</evidence>
<dbReference type="EMBL" id="VUMY01000009">
    <property type="protein sequence ID" value="MST49814.1"/>
    <property type="molecule type" value="Genomic_DNA"/>
</dbReference>
<evidence type="ECO:0000313" key="2">
    <source>
        <dbReference type="EMBL" id="MST49814.1"/>
    </source>
</evidence>
<keyword evidence="1" id="KW-0732">Signal</keyword>
<sequence length="257" mass="26498">MKTTRVLTGGAALLMAASALAGCGTKATSADPMGQYEAKKGEIPSMVKNFSGPNLGVLLSGAEIGGLSPKVIDAETVGTMRLADQQGTELIQAATFDPANCQQKLLETYKDNSELPAAFSQGVSAGNATTIRVQLRSHPAVEEAGEPSQTQQALAETCPSYTVTVPGTDGKAGEVTQFKMSAKAFPLEGATDGLMTTLTASPSGGSSFTEVGIFQRVGNLDLRVYFDGKEPEKDAAAAKADLQNLVTHLGQALVAKG</sequence>
<dbReference type="RefSeq" id="WP_154544844.1">
    <property type="nucleotide sequence ID" value="NZ_VUMY01000009.1"/>
</dbReference>
<organism evidence="2 3">
    <name type="scientific">Mobiluncus porci</name>
    <dbReference type="NCBI Taxonomy" id="2652278"/>
    <lineage>
        <taxon>Bacteria</taxon>
        <taxon>Bacillati</taxon>
        <taxon>Actinomycetota</taxon>
        <taxon>Actinomycetes</taxon>
        <taxon>Actinomycetales</taxon>
        <taxon>Actinomycetaceae</taxon>
        <taxon>Mobiluncus</taxon>
    </lineage>
</organism>
<accession>A0A7K0K325</accession>
<feature type="chain" id="PRO_5039696442" description="DUF5642 domain-containing protein" evidence="1">
    <location>
        <begin position="22"/>
        <end position="257"/>
    </location>
</feature>
<reference evidence="2 3" key="1">
    <citation type="submission" date="2019-08" db="EMBL/GenBank/DDBJ databases">
        <title>In-depth cultivation of the pig gut microbiome towards novel bacterial diversity and tailored functional studies.</title>
        <authorList>
            <person name="Wylensek D."/>
            <person name="Hitch T.C.A."/>
            <person name="Clavel T."/>
        </authorList>
    </citation>
    <scope>NUCLEOTIDE SEQUENCE [LARGE SCALE GENOMIC DNA]</scope>
    <source>
        <strain evidence="2 3">RF-GAM-744-WT-7</strain>
    </source>
</reference>
<dbReference type="Proteomes" id="UP000442535">
    <property type="component" value="Unassembled WGS sequence"/>
</dbReference>